<keyword evidence="4" id="KW-1185">Reference proteome</keyword>
<keyword evidence="1" id="KW-0472">Membrane</keyword>
<dbReference type="InterPro" id="IPR025698">
    <property type="entry name" value="2TM_dom"/>
</dbReference>
<gene>
    <name evidence="3" type="ORF">ACFO3O_01635</name>
</gene>
<evidence type="ECO:0000259" key="2">
    <source>
        <dbReference type="Pfam" id="PF13239"/>
    </source>
</evidence>
<keyword evidence="1" id="KW-1133">Transmembrane helix</keyword>
<evidence type="ECO:0000313" key="3">
    <source>
        <dbReference type="EMBL" id="MFC4632587.1"/>
    </source>
</evidence>
<feature type="transmembrane region" description="Helical" evidence="1">
    <location>
        <begin position="55"/>
        <end position="77"/>
    </location>
</feature>
<evidence type="ECO:0000313" key="4">
    <source>
        <dbReference type="Proteomes" id="UP001596043"/>
    </source>
</evidence>
<feature type="domain" description="2TM" evidence="2">
    <location>
        <begin position="10"/>
        <end position="99"/>
    </location>
</feature>
<dbReference type="Proteomes" id="UP001596043">
    <property type="component" value="Unassembled WGS sequence"/>
</dbReference>
<proteinExistence type="predicted"/>
<feature type="transmembrane region" description="Helical" evidence="1">
    <location>
        <begin position="21"/>
        <end position="43"/>
    </location>
</feature>
<comment type="caution">
    <text evidence="3">The sequence shown here is derived from an EMBL/GenBank/DDBJ whole genome shotgun (WGS) entry which is preliminary data.</text>
</comment>
<reference evidence="4" key="1">
    <citation type="journal article" date="2019" name="Int. J. Syst. Evol. Microbiol.">
        <title>The Global Catalogue of Microorganisms (GCM) 10K type strain sequencing project: providing services to taxonomists for standard genome sequencing and annotation.</title>
        <authorList>
            <consortium name="The Broad Institute Genomics Platform"/>
            <consortium name="The Broad Institute Genome Sequencing Center for Infectious Disease"/>
            <person name="Wu L."/>
            <person name="Ma J."/>
        </authorList>
    </citation>
    <scope>NUCLEOTIDE SEQUENCE [LARGE SCALE GENOMIC DNA]</scope>
    <source>
        <strain evidence="4">YJ-61-S</strain>
    </source>
</reference>
<organism evidence="3 4">
    <name type="scientific">Dokdonia ponticola</name>
    <dbReference type="NCBI Taxonomy" id="2041041"/>
    <lineage>
        <taxon>Bacteria</taxon>
        <taxon>Pseudomonadati</taxon>
        <taxon>Bacteroidota</taxon>
        <taxon>Flavobacteriia</taxon>
        <taxon>Flavobacteriales</taxon>
        <taxon>Flavobacteriaceae</taxon>
        <taxon>Dokdonia</taxon>
    </lineage>
</organism>
<dbReference type="Pfam" id="PF13239">
    <property type="entry name" value="2TM"/>
    <property type="match status" value="1"/>
</dbReference>
<keyword evidence="1" id="KW-0812">Transmembrane</keyword>
<dbReference type="RefSeq" id="WP_379976788.1">
    <property type="nucleotide sequence ID" value="NZ_JBHSFV010000001.1"/>
</dbReference>
<dbReference type="EMBL" id="JBHSFV010000001">
    <property type="protein sequence ID" value="MFC4632587.1"/>
    <property type="molecule type" value="Genomic_DNA"/>
</dbReference>
<protein>
    <submittedName>
        <fullName evidence="3">2TM domain-containing protein</fullName>
    </submittedName>
</protein>
<evidence type="ECO:0000256" key="1">
    <source>
        <dbReference type="SAM" id="Phobius"/>
    </source>
</evidence>
<sequence>MEDTNEKKLERARKQVGREKAWYSHLFAYIVFCTVEQLFYAGIFDDKIFTSHVPFWVRIITPTVWGIGVFIHWLYVFKAVRFNSFYKNWEKRKIDEYMEKEEDEFMSNIWKEK</sequence>
<name>A0ABV9HR09_9FLAO</name>
<accession>A0ABV9HR09</accession>